<keyword evidence="1" id="KW-1133">Transmembrane helix</keyword>
<feature type="transmembrane region" description="Helical" evidence="1">
    <location>
        <begin position="221"/>
        <end position="245"/>
    </location>
</feature>
<keyword evidence="1" id="KW-0472">Membrane</keyword>
<evidence type="ECO:0000256" key="1">
    <source>
        <dbReference type="SAM" id="Phobius"/>
    </source>
</evidence>
<feature type="transmembrane region" description="Helical" evidence="1">
    <location>
        <begin position="188"/>
        <end position="209"/>
    </location>
</feature>
<protein>
    <submittedName>
        <fullName evidence="2">Uncharacterized protein</fullName>
    </submittedName>
</protein>
<feature type="transmembrane region" description="Helical" evidence="1">
    <location>
        <begin position="257"/>
        <end position="276"/>
    </location>
</feature>
<comment type="caution">
    <text evidence="2">The sequence shown here is derived from an EMBL/GenBank/DDBJ whole genome shotgun (WGS) entry which is preliminary data.</text>
</comment>
<feature type="transmembrane region" description="Helical" evidence="1">
    <location>
        <begin position="73"/>
        <end position="94"/>
    </location>
</feature>
<feature type="transmembrane region" description="Helical" evidence="1">
    <location>
        <begin position="154"/>
        <end position="176"/>
    </location>
</feature>
<evidence type="ECO:0000313" key="3">
    <source>
        <dbReference type="Proteomes" id="UP000754750"/>
    </source>
</evidence>
<evidence type="ECO:0000313" key="2">
    <source>
        <dbReference type="EMBL" id="MBE6832382.1"/>
    </source>
</evidence>
<feature type="transmembrane region" description="Helical" evidence="1">
    <location>
        <begin position="40"/>
        <end position="61"/>
    </location>
</feature>
<proteinExistence type="predicted"/>
<name>A0A928Q442_9FIRM</name>
<sequence length="290" mass="31723">MMKKMWIAFAVACILAIPVRLYQLMNFVDSKTGFFTDGNVTAGIVSAALILGCAGILLLSHREKSISFTFGDLSGFPAVIFGGLSGAALLIYSLRQLMLVAAGRDTWYDDTLEQLPIWVQHPGLYGALGLLGALAAINFLVLTWGLAVGRNPYAALPAGALMVPLWSCLDLTVMFVRYTEVVNTIESLYSMFMVIFLLLCLFAESRFWAGVDDLRSRRLMVSAGMCYGLLALTVTVPNILMYAMGRGEFCSMSMESSVLYLVIALFLLTLGVKLTCMGNADARYEKKSFN</sequence>
<organism evidence="2 3">
    <name type="scientific">Faecalispora sporosphaeroides</name>
    <dbReference type="NCBI Taxonomy" id="1549"/>
    <lineage>
        <taxon>Bacteria</taxon>
        <taxon>Bacillati</taxon>
        <taxon>Bacillota</taxon>
        <taxon>Clostridia</taxon>
        <taxon>Eubacteriales</taxon>
        <taxon>Oscillospiraceae</taxon>
        <taxon>Faecalispora</taxon>
    </lineage>
</organism>
<dbReference type="EMBL" id="SVNY01000001">
    <property type="protein sequence ID" value="MBE6832382.1"/>
    <property type="molecule type" value="Genomic_DNA"/>
</dbReference>
<keyword evidence="1" id="KW-0812">Transmembrane</keyword>
<reference evidence="2" key="1">
    <citation type="submission" date="2019-04" db="EMBL/GenBank/DDBJ databases">
        <title>Evolution of Biomass-Degrading Anaerobic Consortia Revealed by Metagenomics.</title>
        <authorList>
            <person name="Peng X."/>
        </authorList>
    </citation>
    <scope>NUCLEOTIDE SEQUENCE</scope>
    <source>
        <strain evidence="2">SIG551</strain>
    </source>
</reference>
<feature type="transmembrane region" description="Helical" evidence="1">
    <location>
        <begin position="124"/>
        <end position="147"/>
    </location>
</feature>
<dbReference type="AlphaFoldDB" id="A0A928Q442"/>
<gene>
    <name evidence="2" type="ORF">E7512_02155</name>
</gene>
<dbReference type="Proteomes" id="UP000754750">
    <property type="component" value="Unassembled WGS sequence"/>
</dbReference>
<accession>A0A928Q442</accession>
<dbReference type="RefSeq" id="WP_020073958.1">
    <property type="nucleotide sequence ID" value="NZ_JBKWRC010000001.1"/>
</dbReference>